<keyword evidence="2" id="KW-1185">Reference proteome</keyword>
<evidence type="ECO:0000313" key="1">
    <source>
        <dbReference type="EMBL" id="PKI69786.1"/>
    </source>
</evidence>
<reference evidence="1 2" key="1">
    <citation type="submission" date="2017-11" db="EMBL/GenBank/DDBJ databases">
        <title>De-novo sequencing of pomegranate (Punica granatum L.) genome.</title>
        <authorList>
            <person name="Akparov Z."/>
            <person name="Amiraslanov A."/>
            <person name="Hajiyeva S."/>
            <person name="Abbasov M."/>
            <person name="Kaur K."/>
            <person name="Hamwieh A."/>
            <person name="Solovyev V."/>
            <person name="Salamov A."/>
            <person name="Braich B."/>
            <person name="Kosarev P."/>
            <person name="Mahmoud A."/>
            <person name="Hajiyev E."/>
            <person name="Babayeva S."/>
            <person name="Izzatullayeva V."/>
            <person name="Mammadov A."/>
            <person name="Mammadov A."/>
            <person name="Sharifova S."/>
            <person name="Ojaghi J."/>
            <person name="Eynullazada K."/>
            <person name="Bayramov B."/>
            <person name="Abdulazimova A."/>
            <person name="Shahmuradov I."/>
        </authorList>
    </citation>
    <scope>NUCLEOTIDE SEQUENCE [LARGE SCALE GENOMIC DNA]</scope>
    <source>
        <strain evidence="2">cv. AG2017</strain>
        <tissue evidence="1">Leaf</tissue>
    </source>
</reference>
<organism evidence="1 2">
    <name type="scientific">Punica granatum</name>
    <name type="common">Pomegranate</name>
    <dbReference type="NCBI Taxonomy" id="22663"/>
    <lineage>
        <taxon>Eukaryota</taxon>
        <taxon>Viridiplantae</taxon>
        <taxon>Streptophyta</taxon>
        <taxon>Embryophyta</taxon>
        <taxon>Tracheophyta</taxon>
        <taxon>Spermatophyta</taxon>
        <taxon>Magnoliopsida</taxon>
        <taxon>eudicotyledons</taxon>
        <taxon>Gunneridae</taxon>
        <taxon>Pentapetalae</taxon>
        <taxon>rosids</taxon>
        <taxon>malvids</taxon>
        <taxon>Myrtales</taxon>
        <taxon>Lythraceae</taxon>
        <taxon>Punica</taxon>
    </lineage>
</organism>
<dbReference type="Proteomes" id="UP000233551">
    <property type="component" value="Unassembled WGS sequence"/>
</dbReference>
<dbReference type="AlphaFoldDB" id="A0A2I0KPR2"/>
<protein>
    <submittedName>
        <fullName evidence="1">Uncharacterized protein</fullName>
    </submittedName>
</protein>
<accession>A0A2I0KPR2</accession>
<proteinExistence type="predicted"/>
<comment type="caution">
    <text evidence="1">The sequence shown here is derived from an EMBL/GenBank/DDBJ whole genome shotgun (WGS) entry which is preliminary data.</text>
</comment>
<evidence type="ECO:0000313" key="2">
    <source>
        <dbReference type="Proteomes" id="UP000233551"/>
    </source>
</evidence>
<dbReference type="EMBL" id="PGOL01000479">
    <property type="protein sequence ID" value="PKI69786.1"/>
    <property type="molecule type" value="Genomic_DNA"/>
</dbReference>
<name>A0A2I0KPR2_PUNGR</name>
<gene>
    <name evidence="1" type="ORF">CRG98_009661</name>
</gene>
<sequence length="135" mass="14691">MERLDYGPTTTLSRHGINLLKVIPRETLVAGAVARVHNQVRPAHVFGLVASEVESRLCYISAFRTFIQILPATWRPISSNFSASMPPNPTRPNGVATPAGRSYAVNNLTLIPNCPNSTPRFLGNPTIACFDAVCM</sequence>